<feature type="domain" description="TonB-dependent receptor plug" evidence="13">
    <location>
        <begin position="80"/>
        <end position="183"/>
    </location>
</feature>
<proteinExistence type="inferred from homology"/>
<dbReference type="EMBL" id="AKKN01000013">
    <property type="protein sequence ID" value="EKT53542.1"/>
    <property type="molecule type" value="Genomic_DNA"/>
</dbReference>
<evidence type="ECO:0000256" key="6">
    <source>
        <dbReference type="ARBA" id="ARBA00023077"/>
    </source>
</evidence>
<dbReference type="HOGENOM" id="CLU_008287_19_1_6"/>
<keyword evidence="8 9" id="KW-0998">Cell outer membrane</keyword>
<evidence type="ECO:0000256" key="1">
    <source>
        <dbReference type="ARBA" id="ARBA00004571"/>
    </source>
</evidence>
<feature type="transmembrane region" description="Helical" evidence="11">
    <location>
        <begin position="20"/>
        <end position="40"/>
    </location>
</feature>
<dbReference type="InterPro" id="IPR012910">
    <property type="entry name" value="Plug_dom"/>
</dbReference>
<evidence type="ECO:0000256" key="5">
    <source>
        <dbReference type="ARBA" id="ARBA00022692"/>
    </source>
</evidence>
<sequence>MILIRIFIDDDGKIAKIADYKIYSFYFLFIYQVLLNRGYIMKIKNSIYLLGTTILAFNVTAYGKNDVDTLVVTSSKYDEKTISGKQIEKLKGGTNADIFSTVTAVQSNNMRNEAGALDIGIRGLQGEGRVPIYIDGSLQSTHTNRGYQGVSDRTYIDSDLISNMKIYKGTDGNNFKSGAIGGTVEIKTLSVEDVIKAGENSGFLIKLRTSNNNVSATQPEKEGSARRLKSSPSVFDFNNGSATVAWGYRNDKFDTIIAYAKKKDGNYYAGSKGFGDYGTTEKLNSQEIPVFESEEVVNTAFESDSFLLKTGIHLTPEQNIEFIFRNHRQHSGEILAAKWFRADEGSMIQWPLGTAAVKAYSANYNYLPQDNNKINFNTNIWYTNAKLDQLNGLWKKGGEVEQWQNSYTNDRKGLTVSNNSEFDTVPLTLQYGFSLLEEELKPNDERDDYWSPTQTSRHGKRNENSTFINATLDLYPVEISVGTNMHGSETTDYQADNKLKYSPKFDLTSELTYHFNKNVSVFGKSSRAYRIPSLYESTVSNEVFSYDPRFNISPEESIQNEIGLKFNKVDLLDHNDQLNIKTSYFINNTKNYISPGVIQAPIEQWGWPDTYTFTNYDNLKLSGVELTADYSGALFYANASATIYTNREVCSKYQGETSHSPSCNELGFAWGLTPTRIPTKTNISVLLGKKFFNDDLDLGVHYKYHSGKNNPAGWMKGTAASAVTEIMPVHVFDLYADYKITPDINVYTTINNITDEYYIQPGSVIAIPEPGRTITLGTSIKF</sequence>
<evidence type="ECO:0000256" key="9">
    <source>
        <dbReference type="PROSITE-ProRule" id="PRU01360"/>
    </source>
</evidence>
<dbReference type="Pfam" id="PF07715">
    <property type="entry name" value="Plug"/>
    <property type="match status" value="1"/>
</dbReference>
<evidence type="ECO:0000256" key="4">
    <source>
        <dbReference type="ARBA" id="ARBA00022452"/>
    </source>
</evidence>
<organism evidence="14 15">
    <name type="scientific">Providencia sneebia DSM 19967</name>
    <dbReference type="NCBI Taxonomy" id="1141660"/>
    <lineage>
        <taxon>Bacteria</taxon>
        <taxon>Pseudomonadati</taxon>
        <taxon>Pseudomonadota</taxon>
        <taxon>Gammaproteobacteria</taxon>
        <taxon>Enterobacterales</taxon>
        <taxon>Morganellaceae</taxon>
        <taxon>Providencia</taxon>
    </lineage>
</organism>
<dbReference type="GO" id="GO:0015344">
    <property type="term" value="F:siderophore uptake transmembrane transporter activity"/>
    <property type="evidence" value="ECO:0007669"/>
    <property type="project" value="TreeGrafter"/>
</dbReference>
<keyword evidence="15" id="KW-1185">Reference proteome</keyword>
<comment type="similarity">
    <text evidence="2 9 10">Belongs to the TonB-dependent receptor family.</text>
</comment>
<dbReference type="Gene3D" id="2.170.130.10">
    <property type="entry name" value="TonB-dependent receptor, plug domain"/>
    <property type="match status" value="1"/>
</dbReference>
<dbReference type="InterPro" id="IPR000531">
    <property type="entry name" value="Beta-barrel_TonB"/>
</dbReference>
<keyword evidence="7 9" id="KW-0472">Membrane</keyword>
<dbReference type="GO" id="GO:0044718">
    <property type="term" value="P:siderophore transmembrane transport"/>
    <property type="evidence" value="ECO:0007669"/>
    <property type="project" value="TreeGrafter"/>
</dbReference>
<dbReference type="InterPro" id="IPR039426">
    <property type="entry name" value="TonB-dep_rcpt-like"/>
</dbReference>
<dbReference type="PANTHER" id="PTHR30069:SF41">
    <property type="entry name" value="HEME_HEMOPEXIN UTILIZATION PROTEIN C"/>
    <property type="match status" value="1"/>
</dbReference>
<evidence type="ECO:0000259" key="13">
    <source>
        <dbReference type="Pfam" id="PF07715"/>
    </source>
</evidence>
<accession>K8W7U8</accession>
<keyword evidence="3 9" id="KW-0813">Transport</keyword>
<gene>
    <name evidence="14" type="ORF">OO7_15059</name>
</gene>
<evidence type="ECO:0000256" key="7">
    <source>
        <dbReference type="ARBA" id="ARBA00023136"/>
    </source>
</evidence>
<feature type="domain" description="TonB-dependent receptor-like beta-barrel" evidence="12">
    <location>
        <begin position="357"/>
        <end position="753"/>
    </location>
</feature>
<evidence type="ECO:0000259" key="12">
    <source>
        <dbReference type="Pfam" id="PF00593"/>
    </source>
</evidence>
<keyword evidence="5 9" id="KW-0812">Transmembrane</keyword>
<dbReference type="InterPro" id="IPR036942">
    <property type="entry name" value="Beta-barrel_TonB_sf"/>
</dbReference>
<evidence type="ECO:0000256" key="11">
    <source>
        <dbReference type="SAM" id="Phobius"/>
    </source>
</evidence>
<dbReference type="PANTHER" id="PTHR30069">
    <property type="entry name" value="TONB-DEPENDENT OUTER MEMBRANE RECEPTOR"/>
    <property type="match status" value="1"/>
</dbReference>
<dbReference type="SUPFAM" id="SSF56935">
    <property type="entry name" value="Porins"/>
    <property type="match status" value="1"/>
</dbReference>
<dbReference type="Gene3D" id="2.40.170.20">
    <property type="entry name" value="TonB-dependent receptor, beta-barrel domain"/>
    <property type="match status" value="1"/>
</dbReference>
<dbReference type="Pfam" id="PF00593">
    <property type="entry name" value="TonB_dep_Rec_b-barrel"/>
    <property type="match status" value="1"/>
</dbReference>
<evidence type="ECO:0000256" key="3">
    <source>
        <dbReference type="ARBA" id="ARBA00022448"/>
    </source>
</evidence>
<keyword evidence="6 10" id="KW-0798">TonB box</keyword>
<reference evidence="14 15" key="1">
    <citation type="journal article" date="2012" name="BMC Genomics">
        <title>Comparative genomics of bacteria in the genus Providencia isolated from wild Drosophila melanogaster.</title>
        <authorList>
            <person name="Galac M.R."/>
            <person name="Lazzaro B.P."/>
        </authorList>
    </citation>
    <scope>NUCLEOTIDE SEQUENCE [LARGE SCALE GENOMIC DNA]</scope>
    <source>
        <strain evidence="14 15">DSM 19967</strain>
    </source>
</reference>
<comment type="subcellular location">
    <subcellularLocation>
        <location evidence="1 9">Cell outer membrane</location>
        <topology evidence="1 9">Multi-pass membrane protein</topology>
    </subcellularLocation>
</comment>
<dbReference type="InterPro" id="IPR037066">
    <property type="entry name" value="Plug_dom_sf"/>
</dbReference>
<dbReference type="Proteomes" id="UP000010290">
    <property type="component" value="Chromosome"/>
</dbReference>
<evidence type="ECO:0000313" key="15">
    <source>
        <dbReference type="Proteomes" id="UP000010290"/>
    </source>
</evidence>
<dbReference type="GO" id="GO:0009279">
    <property type="term" value="C:cell outer membrane"/>
    <property type="evidence" value="ECO:0007669"/>
    <property type="project" value="UniProtKB-SubCell"/>
</dbReference>
<dbReference type="AlphaFoldDB" id="K8W7U8"/>
<evidence type="ECO:0000256" key="10">
    <source>
        <dbReference type="RuleBase" id="RU003357"/>
    </source>
</evidence>
<dbReference type="PROSITE" id="PS52016">
    <property type="entry name" value="TONB_DEPENDENT_REC_3"/>
    <property type="match status" value="1"/>
</dbReference>
<protein>
    <submittedName>
        <fullName evidence="14">Heme receptor HasR</fullName>
    </submittedName>
</protein>
<name>K8W7U8_9GAMM</name>
<keyword evidence="11" id="KW-1133">Transmembrane helix</keyword>
<evidence type="ECO:0000256" key="2">
    <source>
        <dbReference type="ARBA" id="ARBA00009810"/>
    </source>
</evidence>
<evidence type="ECO:0000256" key="8">
    <source>
        <dbReference type="ARBA" id="ARBA00023237"/>
    </source>
</evidence>
<evidence type="ECO:0000313" key="14">
    <source>
        <dbReference type="EMBL" id="EKT53542.1"/>
    </source>
</evidence>
<keyword evidence="4 9" id="KW-1134">Transmembrane beta strand</keyword>
<comment type="caution">
    <text evidence="14">The sequence shown here is derived from an EMBL/GenBank/DDBJ whole genome shotgun (WGS) entry which is preliminary data.</text>
</comment>
<dbReference type="PATRIC" id="fig|1141660.3.peg.3011"/>
<keyword evidence="14" id="KW-0675">Receptor</keyword>